<comment type="similarity">
    <text evidence="1">Belongs to the short-chain dehydrogenases/reductases (SDR) family.</text>
</comment>
<dbReference type="Gene3D" id="3.40.50.720">
    <property type="entry name" value="NAD(P)-binding Rossmann-like Domain"/>
    <property type="match status" value="1"/>
</dbReference>
<comment type="caution">
    <text evidence="3">The sequence shown here is derived from an EMBL/GenBank/DDBJ whole genome shotgun (WGS) entry which is preliminary data.</text>
</comment>
<dbReference type="PANTHER" id="PTHR48107:SF8">
    <property type="entry name" value="OS06G0185100 PROTEIN"/>
    <property type="match status" value="1"/>
</dbReference>
<dbReference type="InterPro" id="IPR036291">
    <property type="entry name" value="NAD(P)-bd_dom_sf"/>
</dbReference>
<evidence type="ECO:0000313" key="3">
    <source>
        <dbReference type="EMBL" id="GAA1977294.1"/>
    </source>
</evidence>
<proteinExistence type="inferred from homology"/>
<evidence type="ECO:0000256" key="1">
    <source>
        <dbReference type="ARBA" id="ARBA00006484"/>
    </source>
</evidence>
<dbReference type="RefSeq" id="WP_344426699.1">
    <property type="nucleotide sequence ID" value="NZ_BAAANN010000029.1"/>
</dbReference>
<evidence type="ECO:0000313" key="4">
    <source>
        <dbReference type="Proteomes" id="UP001501116"/>
    </source>
</evidence>
<keyword evidence="2" id="KW-0560">Oxidoreductase</keyword>
<dbReference type="EMBL" id="BAAANN010000029">
    <property type="protein sequence ID" value="GAA1977294.1"/>
    <property type="molecule type" value="Genomic_DNA"/>
</dbReference>
<dbReference type="SUPFAM" id="SSF51735">
    <property type="entry name" value="NAD(P)-binding Rossmann-fold domains"/>
    <property type="match status" value="1"/>
</dbReference>
<dbReference type="InterPro" id="IPR002347">
    <property type="entry name" value="SDR_fam"/>
</dbReference>
<protein>
    <submittedName>
        <fullName evidence="3">Uncharacterized protein</fullName>
    </submittedName>
</protein>
<dbReference type="CDD" id="cd05233">
    <property type="entry name" value="SDR_c"/>
    <property type="match status" value="1"/>
</dbReference>
<dbReference type="Proteomes" id="UP001501116">
    <property type="component" value="Unassembled WGS sequence"/>
</dbReference>
<organism evidence="3 4">
    <name type="scientific">Amycolatopsis minnesotensis</name>
    <dbReference type="NCBI Taxonomy" id="337894"/>
    <lineage>
        <taxon>Bacteria</taxon>
        <taxon>Bacillati</taxon>
        <taxon>Actinomycetota</taxon>
        <taxon>Actinomycetes</taxon>
        <taxon>Pseudonocardiales</taxon>
        <taxon>Pseudonocardiaceae</taxon>
        <taxon>Amycolatopsis</taxon>
    </lineage>
</organism>
<gene>
    <name evidence="3" type="ORF">GCM10009754_61410</name>
</gene>
<name>A0ABP5DBQ7_9PSEU</name>
<accession>A0ABP5DBQ7</accession>
<dbReference type="PANTHER" id="PTHR48107">
    <property type="entry name" value="NADPH-DEPENDENT ALDEHYDE REDUCTASE-LIKE PROTEIN, CHLOROPLASTIC-RELATED"/>
    <property type="match status" value="1"/>
</dbReference>
<dbReference type="Pfam" id="PF13561">
    <property type="entry name" value="adh_short_C2"/>
    <property type="match status" value="1"/>
</dbReference>
<evidence type="ECO:0000256" key="2">
    <source>
        <dbReference type="ARBA" id="ARBA00023002"/>
    </source>
</evidence>
<keyword evidence="4" id="KW-1185">Reference proteome</keyword>
<reference evidence="4" key="1">
    <citation type="journal article" date="2019" name="Int. J. Syst. Evol. Microbiol.">
        <title>The Global Catalogue of Microorganisms (GCM) 10K type strain sequencing project: providing services to taxonomists for standard genome sequencing and annotation.</title>
        <authorList>
            <consortium name="The Broad Institute Genomics Platform"/>
            <consortium name="The Broad Institute Genome Sequencing Center for Infectious Disease"/>
            <person name="Wu L."/>
            <person name="Ma J."/>
        </authorList>
    </citation>
    <scope>NUCLEOTIDE SEQUENCE [LARGE SCALE GENOMIC DNA]</scope>
    <source>
        <strain evidence="4">JCM 14545</strain>
    </source>
</reference>
<sequence>MNTEVADKVVVTGAAQGSAALAVEPMSATKTRCGSKAAVNILANVVHRELAGDGIRTVALAPGLTHTPGMREIVGDAQIERGAANYPGGRIGQPEDLVPLTAFRCGDAANHRSGAVLTVRPPITR</sequence>